<proteinExistence type="predicted"/>
<comment type="catalytic activity">
    <reaction evidence="6">
        <text>L-lysyl-[histone] + S-adenosyl-L-methionine = N(6)-methyl-L-lysyl-[histone] + S-adenosyl-L-homocysteine + H(+)</text>
        <dbReference type="Rhea" id="RHEA:10024"/>
        <dbReference type="Rhea" id="RHEA-COMP:9845"/>
        <dbReference type="Rhea" id="RHEA-COMP:9846"/>
        <dbReference type="ChEBI" id="CHEBI:15378"/>
        <dbReference type="ChEBI" id="CHEBI:29969"/>
        <dbReference type="ChEBI" id="CHEBI:57856"/>
        <dbReference type="ChEBI" id="CHEBI:59789"/>
        <dbReference type="ChEBI" id="CHEBI:61929"/>
    </reaction>
    <physiologicalReaction direction="left-to-right" evidence="6">
        <dbReference type="Rhea" id="RHEA:10025"/>
    </physiologicalReaction>
</comment>
<comment type="caution">
    <text evidence="8">The sequence shown here is derived from an EMBL/GenBank/DDBJ whole genome shotgun (WGS) entry which is preliminary data.</text>
</comment>
<dbReference type="PROSITE" id="PS50280">
    <property type="entry name" value="SET"/>
    <property type="match status" value="1"/>
</dbReference>
<reference evidence="8 9" key="1">
    <citation type="journal article" date="2024" name="bioRxiv">
        <title>Comparative genomics of Cryptococcus and Kwoniella reveals pathogenesis evolution and contrasting karyotype dynamics via intercentromeric recombination or chromosome fusion.</title>
        <authorList>
            <person name="Coelho M.A."/>
            <person name="David-Palma M."/>
            <person name="Shea T."/>
            <person name="Bowers K."/>
            <person name="McGinley-Smith S."/>
            <person name="Mohammad A.W."/>
            <person name="Gnirke A."/>
            <person name="Yurkov A.M."/>
            <person name="Nowrousian M."/>
            <person name="Sun S."/>
            <person name="Cuomo C.A."/>
            <person name="Heitman J."/>
        </authorList>
    </citation>
    <scope>NUCLEOTIDE SEQUENCE [LARGE SCALE GENOMIC DNA]</scope>
    <source>
        <strain evidence="8 9">CBS 13917</strain>
    </source>
</reference>
<dbReference type="Pfam" id="PF00856">
    <property type="entry name" value="SET"/>
    <property type="match status" value="1"/>
</dbReference>
<dbReference type="PANTHER" id="PTHR46402:SF2">
    <property type="entry name" value="HISTONE-LYSINE N-TRIMETHYLTRANSFERASE SMYD5"/>
    <property type="match status" value="1"/>
</dbReference>
<organism evidence="8 9">
    <name type="scientific">Kwoniella newhampshirensis</name>
    <dbReference type="NCBI Taxonomy" id="1651941"/>
    <lineage>
        <taxon>Eukaryota</taxon>
        <taxon>Fungi</taxon>
        <taxon>Dikarya</taxon>
        <taxon>Basidiomycota</taxon>
        <taxon>Agaricomycotina</taxon>
        <taxon>Tremellomycetes</taxon>
        <taxon>Tremellales</taxon>
        <taxon>Cryptococcaceae</taxon>
        <taxon>Kwoniella</taxon>
    </lineage>
</organism>
<keyword evidence="9" id="KW-1185">Reference proteome</keyword>
<keyword evidence="2" id="KW-0808">Transferase</keyword>
<dbReference type="Proteomes" id="UP001388673">
    <property type="component" value="Unassembled WGS sequence"/>
</dbReference>
<evidence type="ECO:0000256" key="5">
    <source>
        <dbReference type="ARBA" id="ARBA00044528"/>
    </source>
</evidence>
<evidence type="ECO:0000256" key="6">
    <source>
        <dbReference type="ARBA" id="ARBA00048619"/>
    </source>
</evidence>
<dbReference type="GO" id="GO:0045814">
    <property type="term" value="P:negative regulation of gene expression, epigenetic"/>
    <property type="evidence" value="ECO:0007669"/>
    <property type="project" value="TreeGrafter"/>
</dbReference>
<dbReference type="EMBL" id="JBCAWK010000013">
    <property type="protein sequence ID" value="KAK8844659.1"/>
    <property type="molecule type" value="Genomic_DNA"/>
</dbReference>
<dbReference type="RefSeq" id="XP_066799883.1">
    <property type="nucleotide sequence ID" value="XM_066949589.1"/>
</dbReference>
<dbReference type="GO" id="GO:0032259">
    <property type="term" value="P:methylation"/>
    <property type="evidence" value="ECO:0007669"/>
    <property type="project" value="UniProtKB-KW"/>
</dbReference>
<dbReference type="KEGG" id="kne:92183764"/>
<evidence type="ECO:0000313" key="8">
    <source>
        <dbReference type="EMBL" id="KAK8844659.1"/>
    </source>
</evidence>
<dbReference type="Gene3D" id="1.10.220.160">
    <property type="match status" value="1"/>
</dbReference>
<evidence type="ECO:0000256" key="2">
    <source>
        <dbReference type="ARBA" id="ARBA00022679"/>
    </source>
</evidence>
<gene>
    <name evidence="8" type="ORF">IAR55_006506</name>
</gene>
<feature type="domain" description="SET" evidence="7">
    <location>
        <begin position="103"/>
        <end position="422"/>
    </location>
</feature>
<dbReference type="AlphaFoldDB" id="A0AAW0YUB1"/>
<dbReference type="GeneID" id="92183764"/>
<evidence type="ECO:0000256" key="4">
    <source>
        <dbReference type="ARBA" id="ARBA00042380"/>
    </source>
</evidence>
<sequence>MANGSDIIFPAEDALNPAVSDLKTAHPSLGITKLFAQLKIDHPDWTVSEKRFRKALQSVAGSTTVSNGTPASSNGDASSSTLESVLIADTGMDPSIDIASIAPKVKVKMFSGGKGKGLVAKERLQQGEVLWQEEPWIVTADPELYPFLASKRMCSQCFTLFPQADPPLSVSCSFCDTAHFCTRLCYSKARSKTAAHHDLLCPGQNPDVVNLLTFIHQKRARSIDAVARIIARWRGERDWGDKTKADEIEHRVWKGMARVSQRKKEMERKEWEFVGEMRIHEWKLVHIIICNVLNPQPTDENYKKFQRLLIAKHPRKMKPPPLTDAEVDRWFSFESFLQLYGLVGLNQEDSGGLYALHAHLNHSCEPNIQVRNMPKSFVPPAPSELPCDLPPPIQAGNRGTNKLTMIARRTIHPGDELLISYVNIAKSREDRRNDLREDYGFWCYCPRCVREKKEEDKVAAASSMSSIQKDEANP</sequence>
<accession>A0AAW0YUB1</accession>
<keyword evidence="3" id="KW-0949">S-adenosyl-L-methionine</keyword>
<dbReference type="InterPro" id="IPR001214">
    <property type="entry name" value="SET_dom"/>
</dbReference>
<dbReference type="Gene3D" id="6.10.140.2220">
    <property type="match status" value="1"/>
</dbReference>
<evidence type="ECO:0000259" key="7">
    <source>
        <dbReference type="PROSITE" id="PS50280"/>
    </source>
</evidence>
<dbReference type="PANTHER" id="PTHR46402">
    <property type="entry name" value="SET AND MYND DOMAIN-CONTAINING PROTEIN 5"/>
    <property type="match status" value="1"/>
</dbReference>
<evidence type="ECO:0000256" key="3">
    <source>
        <dbReference type="ARBA" id="ARBA00022691"/>
    </source>
</evidence>
<evidence type="ECO:0000313" key="9">
    <source>
        <dbReference type="Proteomes" id="UP001388673"/>
    </source>
</evidence>
<dbReference type="Gene3D" id="2.170.270.10">
    <property type="entry name" value="SET domain"/>
    <property type="match status" value="1"/>
</dbReference>
<dbReference type="InterPro" id="IPR046341">
    <property type="entry name" value="SET_dom_sf"/>
</dbReference>
<evidence type="ECO:0000256" key="1">
    <source>
        <dbReference type="ARBA" id="ARBA00022603"/>
    </source>
</evidence>
<dbReference type="SUPFAM" id="SSF82199">
    <property type="entry name" value="SET domain"/>
    <property type="match status" value="1"/>
</dbReference>
<dbReference type="CDD" id="cd20071">
    <property type="entry name" value="SET_SMYD"/>
    <property type="match status" value="1"/>
</dbReference>
<name>A0AAW0YUB1_9TREE</name>
<protein>
    <recommendedName>
        <fullName evidence="5">Histone-lysine N-methyltransferase SET5</fullName>
    </recommendedName>
    <alternativeName>
        <fullName evidence="4">SET domain-containing protein 5</fullName>
    </alternativeName>
</protein>
<dbReference type="GO" id="GO:0042799">
    <property type="term" value="F:histone H4K20 methyltransferase activity"/>
    <property type="evidence" value="ECO:0007669"/>
    <property type="project" value="TreeGrafter"/>
</dbReference>
<keyword evidence="1" id="KW-0489">Methyltransferase</keyword>